<dbReference type="GO" id="GO:0046933">
    <property type="term" value="F:proton-transporting ATP synthase activity, rotational mechanism"/>
    <property type="evidence" value="ECO:0007669"/>
    <property type="project" value="UniProtKB-UniRule"/>
</dbReference>
<evidence type="ECO:0000256" key="6">
    <source>
        <dbReference type="ARBA" id="ARBA00023196"/>
    </source>
</evidence>
<evidence type="ECO:0000256" key="4">
    <source>
        <dbReference type="ARBA" id="ARBA00023065"/>
    </source>
</evidence>
<reference evidence="9 10" key="1">
    <citation type="submission" date="2013-04" db="EMBL/GenBank/DDBJ databases">
        <title>Oceanococcus atlanticus 22II-S10r2 Genome Sequencing.</title>
        <authorList>
            <person name="Lai Q."/>
            <person name="Li G."/>
            <person name="Shao Z."/>
        </authorList>
    </citation>
    <scope>NUCLEOTIDE SEQUENCE [LARGE SCALE GENOMIC DNA]</scope>
    <source>
        <strain evidence="9 10">22II-S10r2</strain>
    </source>
</reference>
<keyword evidence="10" id="KW-1185">Reference proteome</keyword>
<keyword evidence="2 8" id="KW-0813">Transport</keyword>
<evidence type="ECO:0000256" key="7">
    <source>
        <dbReference type="ARBA" id="ARBA00023310"/>
    </source>
</evidence>
<dbReference type="GO" id="GO:0045259">
    <property type="term" value="C:proton-transporting ATP synthase complex"/>
    <property type="evidence" value="ECO:0007669"/>
    <property type="project" value="UniProtKB-KW"/>
</dbReference>
<proteinExistence type="inferred from homology"/>
<evidence type="ECO:0000313" key="9">
    <source>
        <dbReference type="EMBL" id="ORE85408.1"/>
    </source>
</evidence>
<dbReference type="GO" id="GO:0005886">
    <property type="term" value="C:plasma membrane"/>
    <property type="evidence" value="ECO:0007669"/>
    <property type="project" value="UniProtKB-SubCell"/>
</dbReference>
<comment type="caution">
    <text evidence="9">The sequence shown here is derived from an EMBL/GenBank/DDBJ whole genome shotgun (WGS) entry which is preliminary data.</text>
</comment>
<protein>
    <recommendedName>
        <fullName evidence="8">ATP synthase subunit delta</fullName>
    </recommendedName>
    <alternativeName>
        <fullName evidence="8">ATP synthase F(1) sector subunit delta</fullName>
    </alternativeName>
    <alternativeName>
        <fullName evidence="8">F-type ATPase subunit delta</fullName>
        <shortName evidence="8">F-ATPase subunit delta</shortName>
    </alternativeName>
</protein>
<dbReference type="OrthoDB" id="9816221at2"/>
<dbReference type="Pfam" id="PF00213">
    <property type="entry name" value="OSCP"/>
    <property type="match status" value="1"/>
</dbReference>
<comment type="function">
    <text evidence="8">F(1)F(0) ATP synthase produces ATP from ADP in the presence of a proton or sodium gradient. F-type ATPases consist of two structural domains, F(1) containing the extramembraneous catalytic core and F(0) containing the membrane proton channel, linked together by a central stalk and a peripheral stalk. During catalysis, ATP synthesis in the catalytic domain of F(1) is coupled via a rotary mechanism of the central stalk subunits to proton translocation.</text>
</comment>
<dbReference type="NCBIfam" id="TIGR01145">
    <property type="entry name" value="ATP_synt_delta"/>
    <property type="match status" value="1"/>
</dbReference>
<keyword evidence="4 8" id="KW-0406">Ion transport</keyword>
<comment type="function">
    <text evidence="8">This protein is part of the stalk that links CF(0) to CF(1). It either transmits conformational changes from CF(0) to CF(1) or is implicated in proton conduction.</text>
</comment>
<dbReference type="AlphaFoldDB" id="A0A1Y1SAG6"/>
<dbReference type="Proteomes" id="UP000192342">
    <property type="component" value="Unassembled WGS sequence"/>
</dbReference>
<accession>A0A1Y1SAG6</accession>
<evidence type="ECO:0000256" key="5">
    <source>
        <dbReference type="ARBA" id="ARBA00023136"/>
    </source>
</evidence>
<comment type="subcellular location">
    <subcellularLocation>
        <location evidence="8">Cell membrane</location>
        <topology evidence="8">Peripheral membrane protein</topology>
    </subcellularLocation>
    <subcellularLocation>
        <location evidence="1">Membrane</location>
    </subcellularLocation>
</comment>
<evidence type="ECO:0000313" key="10">
    <source>
        <dbReference type="Proteomes" id="UP000192342"/>
    </source>
</evidence>
<dbReference type="InterPro" id="IPR000711">
    <property type="entry name" value="ATPase_OSCP/dsu"/>
</dbReference>
<keyword evidence="6 8" id="KW-0139">CF(1)</keyword>
<keyword evidence="3 8" id="KW-0375">Hydrogen ion transport</keyword>
<evidence type="ECO:0000256" key="2">
    <source>
        <dbReference type="ARBA" id="ARBA00022448"/>
    </source>
</evidence>
<dbReference type="HAMAP" id="MF_01416">
    <property type="entry name" value="ATP_synth_delta_bact"/>
    <property type="match status" value="1"/>
</dbReference>
<gene>
    <name evidence="8" type="primary">atpH</name>
    <name evidence="9" type="ORF">ATO7_14338</name>
</gene>
<keyword evidence="7 8" id="KW-0066">ATP synthesis</keyword>
<name>A0A1Y1SAG6_9GAMM</name>
<dbReference type="RefSeq" id="WP_083562979.1">
    <property type="nucleotide sequence ID" value="NZ_AQQV01000004.1"/>
</dbReference>
<dbReference type="SUPFAM" id="SSF47928">
    <property type="entry name" value="N-terminal domain of the delta subunit of the F1F0-ATP synthase"/>
    <property type="match status" value="1"/>
</dbReference>
<keyword evidence="5 8" id="KW-0472">Membrane</keyword>
<dbReference type="InterPro" id="IPR026015">
    <property type="entry name" value="ATP_synth_OSCP/delta_N_sf"/>
</dbReference>
<sequence>MAELQTLARPYARAAFSVARDAQSLPQWGDALTRLAEAASNDDMAALIGHPGVGSEQLLEMLQQLSGAPGDASLGNLLKVLAENRRLALLPAIAEEFSALREAYEHLRNVRIASASELGEAQQSGIVDALKQRLGDDVQVQWAVDADLIGGAVVSAGDLVIDGSVRGEMSRLRSALTQ</sequence>
<dbReference type="PRINTS" id="PR00125">
    <property type="entry name" value="ATPASEDELTA"/>
</dbReference>
<organism evidence="9 10">
    <name type="scientific">Oceanococcus atlanticus</name>
    <dbReference type="NCBI Taxonomy" id="1317117"/>
    <lineage>
        <taxon>Bacteria</taxon>
        <taxon>Pseudomonadati</taxon>
        <taxon>Pseudomonadota</taxon>
        <taxon>Gammaproteobacteria</taxon>
        <taxon>Chromatiales</taxon>
        <taxon>Oceanococcaceae</taxon>
        <taxon>Oceanococcus</taxon>
    </lineage>
</organism>
<evidence type="ECO:0000256" key="1">
    <source>
        <dbReference type="ARBA" id="ARBA00004370"/>
    </source>
</evidence>
<dbReference type="PANTHER" id="PTHR11910">
    <property type="entry name" value="ATP SYNTHASE DELTA CHAIN"/>
    <property type="match status" value="1"/>
</dbReference>
<evidence type="ECO:0000256" key="3">
    <source>
        <dbReference type="ARBA" id="ARBA00022781"/>
    </source>
</evidence>
<keyword evidence="8" id="KW-1003">Cell membrane</keyword>
<dbReference type="NCBIfam" id="NF004402">
    <property type="entry name" value="PRK05758.2-2"/>
    <property type="match status" value="1"/>
</dbReference>
<dbReference type="Gene3D" id="1.10.520.20">
    <property type="entry name" value="N-terminal domain of the delta subunit of the F1F0-ATP synthase"/>
    <property type="match status" value="1"/>
</dbReference>
<dbReference type="EMBL" id="AQQV01000004">
    <property type="protein sequence ID" value="ORE85408.1"/>
    <property type="molecule type" value="Genomic_DNA"/>
</dbReference>
<evidence type="ECO:0000256" key="8">
    <source>
        <dbReference type="HAMAP-Rule" id="MF_01416"/>
    </source>
</evidence>
<comment type="similarity">
    <text evidence="8">Belongs to the ATPase delta chain family.</text>
</comment>
<dbReference type="STRING" id="1317117.ATO7_14338"/>